<sequence>MVTYKLFFVNKKVKIFNKFSLFLYLSQKMIVLFFS</sequence>
<accession>A0A8S5RWH7</accession>
<name>A0A8S5RWH7_9CAUD</name>
<proteinExistence type="predicted"/>
<reference evidence="1" key="1">
    <citation type="journal article" date="2021" name="Proc. Natl. Acad. Sci. U.S.A.">
        <title>A Catalog of Tens of Thousands of Viruses from Human Metagenomes Reveals Hidden Associations with Chronic Diseases.</title>
        <authorList>
            <person name="Tisza M.J."/>
            <person name="Buck C.B."/>
        </authorList>
    </citation>
    <scope>NUCLEOTIDE SEQUENCE</scope>
    <source>
        <strain evidence="1">CtHip2</strain>
    </source>
</reference>
<evidence type="ECO:0000313" key="1">
    <source>
        <dbReference type="EMBL" id="DAF42969.1"/>
    </source>
</evidence>
<dbReference type="EMBL" id="BK032497">
    <property type="protein sequence ID" value="DAF42969.1"/>
    <property type="molecule type" value="Genomic_DNA"/>
</dbReference>
<organism evidence="1">
    <name type="scientific">Siphoviridae sp. ctHip2</name>
    <dbReference type="NCBI Taxonomy" id="2827830"/>
    <lineage>
        <taxon>Viruses</taxon>
        <taxon>Duplodnaviria</taxon>
        <taxon>Heunggongvirae</taxon>
        <taxon>Uroviricota</taxon>
        <taxon>Caudoviricetes</taxon>
    </lineage>
</organism>
<protein>
    <submittedName>
        <fullName evidence="1">Uncharacterized protein</fullName>
    </submittedName>
</protein>